<feature type="non-terminal residue" evidence="1">
    <location>
        <position position="1"/>
    </location>
</feature>
<protein>
    <submittedName>
        <fullName evidence="1">Holliday junction ATP-dependent DNA helicase RuvB</fullName>
    </submittedName>
</protein>
<accession>A0A0A9WF72</accession>
<keyword evidence="1" id="KW-0378">Hydrolase</keyword>
<dbReference type="InterPro" id="IPR005312">
    <property type="entry name" value="DUF1759"/>
</dbReference>
<reference evidence="1" key="1">
    <citation type="journal article" date="2014" name="PLoS ONE">
        <title>Transcriptome-Based Identification of ABC Transporters in the Western Tarnished Plant Bug Lygus hesperus.</title>
        <authorList>
            <person name="Hull J.J."/>
            <person name="Chaney K."/>
            <person name="Geib S.M."/>
            <person name="Fabrick J.A."/>
            <person name="Brent C.S."/>
            <person name="Walsh D."/>
            <person name="Lavine L.C."/>
        </authorList>
    </citation>
    <scope>NUCLEOTIDE SEQUENCE</scope>
</reference>
<dbReference type="AlphaFoldDB" id="A0A0A9WF72"/>
<reference evidence="1" key="2">
    <citation type="submission" date="2014-07" db="EMBL/GenBank/DDBJ databases">
        <authorList>
            <person name="Hull J."/>
        </authorList>
    </citation>
    <scope>NUCLEOTIDE SEQUENCE</scope>
</reference>
<dbReference type="EMBL" id="GBHO01038471">
    <property type="protein sequence ID" value="JAG05133.1"/>
    <property type="molecule type" value="Transcribed_RNA"/>
</dbReference>
<evidence type="ECO:0000313" key="1">
    <source>
        <dbReference type="EMBL" id="JAG05133.1"/>
    </source>
</evidence>
<keyword evidence="1" id="KW-0347">Helicase</keyword>
<organism evidence="1">
    <name type="scientific">Lygus hesperus</name>
    <name type="common">Western plant bug</name>
    <dbReference type="NCBI Taxonomy" id="30085"/>
    <lineage>
        <taxon>Eukaryota</taxon>
        <taxon>Metazoa</taxon>
        <taxon>Ecdysozoa</taxon>
        <taxon>Arthropoda</taxon>
        <taxon>Hexapoda</taxon>
        <taxon>Insecta</taxon>
        <taxon>Pterygota</taxon>
        <taxon>Neoptera</taxon>
        <taxon>Paraneoptera</taxon>
        <taxon>Hemiptera</taxon>
        <taxon>Heteroptera</taxon>
        <taxon>Panheteroptera</taxon>
        <taxon>Cimicomorpha</taxon>
        <taxon>Miridae</taxon>
        <taxon>Mirini</taxon>
        <taxon>Lygus</taxon>
    </lineage>
</organism>
<sequence>PLTLIEHLDLSENNYLTAYNLINDRYGNVRSLATCYINKMLDFTPLKTSTQKDLQLFLDTFFTTHQALNNLSLPNENDFILFQLASRALPMQMRVRFERTLSSRSSIPSFEKLIEFVEDQCKIE</sequence>
<dbReference type="GO" id="GO:0004386">
    <property type="term" value="F:helicase activity"/>
    <property type="evidence" value="ECO:0007669"/>
    <property type="project" value="UniProtKB-KW"/>
</dbReference>
<feature type="non-terminal residue" evidence="1">
    <location>
        <position position="124"/>
    </location>
</feature>
<proteinExistence type="predicted"/>
<gene>
    <name evidence="1" type="primary">ruvB_2</name>
    <name evidence="1" type="ORF">CM83_1953</name>
</gene>
<dbReference type="Pfam" id="PF03564">
    <property type="entry name" value="DUF1759"/>
    <property type="match status" value="1"/>
</dbReference>
<keyword evidence="1" id="KW-0547">Nucleotide-binding</keyword>
<keyword evidence="1" id="KW-0067">ATP-binding</keyword>
<name>A0A0A9WF72_LYGHE</name>